<dbReference type="InterPro" id="IPR053141">
    <property type="entry name" value="Mycobact_SerProt_Inhib_Rv3364c"/>
</dbReference>
<protein>
    <submittedName>
        <fullName evidence="2">Roadblock/LC7 domain-containing protein</fullName>
    </submittedName>
</protein>
<dbReference type="SMART" id="SM00960">
    <property type="entry name" value="Robl_LC7"/>
    <property type="match status" value="1"/>
</dbReference>
<proteinExistence type="predicted"/>
<dbReference type="Gene3D" id="3.30.450.30">
    <property type="entry name" value="Dynein light chain 2a, cytoplasmic"/>
    <property type="match status" value="1"/>
</dbReference>
<comment type="caution">
    <text evidence="2">The sequence shown here is derived from an EMBL/GenBank/DDBJ whole genome shotgun (WGS) entry which is preliminary data.</text>
</comment>
<name>A0ABP6UIE3_9ACTN</name>
<dbReference type="SUPFAM" id="SSF103196">
    <property type="entry name" value="Roadblock/LC7 domain"/>
    <property type="match status" value="1"/>
</dbReference>
<dbReference type="EMBL" id="BAABDO010000184">
    <property type="protein sequence ID" value="GAA3508032.1"/>
    <property type="molecule type" value="Genomic_DNA"/>
</dbReference>
<dbReference type="InterPro" id="IPR004942">
    <property type="entry name" value="Roadblock/LAMTOR2_dom"/>
</dbReference>
<sequence>MNNEAVLAELRALREQVTGVTDAAVASSDGLPVASDTDEVRPEVLAALAAAALGLSKSAGNEVGMGELREVTIRCSGGHIVVYAVRDRNLLVVLGDEGLDIAHLHLQSRPVVDRLAEILAPV</sequence>
<dbReference type="Proteomes" id="UP001500266">
    <property type="component" value="Unassembled WGS sequence"/>
</dbReference>
<dbReference type="RefSeq" id="WP_345025332.1">
    <property type="nucleotide sequence ID" value="NZ_BAABDO010000184.1"/>
</dbReference>
<evidence type="ECO:0000259" key="1">
    <source>
        <dbReference type="SMART" id="SM00960"/>
    </source>
</evidence>
<evidence type="ECO:0000313" key="2">
    <source>
        <dbReference type="EMBL" id="GAA3508032.1"/>
    </source>
</evidence>
<feature type="domain" description="Roadblock/LAMTOR2" evidence="1">
    <location>
        <begin position="7"/>
        <end position="95"/>
    </location>
</feature>
<accession>A0ABP6UIE3</accession>
<reference evidence="3" key="1">
    <citation type="journal article" date="2019" name="Int. J. Syst. Evol. Microbiol.">
        <title>The Global Catalogue of Microorganisms (GCM) 10K type strain sequencing project: providing services to taxonomists for standard genome sequencing and annotation.</title>
        <authorList>
            <consortium name="The Broad Institute Genomics Platform"/>
            <consortium name="The Broad Institute Genome Sequencing Center for Infectious Disease"/>
            <person name="Wu L."/>
            <person name="Ma J."/>
        </authorList>
    </citation>
    <scope>NUCLEOTIDE SEQUENCE [LARGE SCALE GENOMIC DNA]</scope>
    <source>
        <strain evidence="3">JCM 17316</strain>
    </source>
</reference>
<evidence type="ECO:0000313" key="3">
    <source>
        <dbReference type="Proteomes" id="UP001500266"/>
    </source>
</evidence>
<dbReference type="Pfam" id="PF03259">
    <property type="entry name" value="Robl_LC7"/>
    <property type="match status" value="1"/>
</dbReference>
<organism evidence="2 3">
    <name type="scientific">Actinomadura keratinilytica</name>
    <dbReference type="NCBI Taxonomy" id="547461"/>
    <lineage>
        <taxon>Bacteria</taxon>
        <taxon>Bacillati</taxon>
        <taxon>Actinomycetota</taxon>
        <taxon>Actinomycetes</taxon>
        <taxon>Streptosporangiales</taxon>
        <taxon>Thermomonosporaceae</taxon>
        <taxon>Actinomadura</taxon>
    </lineage>
</organism>
<keyword evidence="3" id="KW-1185">Reference proteome</keyword>
<dbReference type="PANTHER" id="PTHR36222">
    <property type="entry name" value="SERINE PROTEASE INHIBITOR RV3364C"/>
    <property type="match status" value="1"/>
</dbReference>
<dbReference type="PANTHER" id="PTHR36222:SF1">
    <property type="entry name" value="SERINE PROTEASE INHIBITOR RV3364C"/>
    <property type="match status" value="1"/>
</dbReference>
<gene>
    <name evidence="2" type="ORF">GCM10022416_61670</name>
</gene>